<dbReference type="PANTHER" id="PTHR43138">
    <property type="entry name" value="ACETYLTRANSFERASE, GNAT FAMILY"/>
    <property type="match status" value="1"/>
</dbReference>
<gene>
    <name evidence="3" type="ORF">BP5553_09095</name>
</gene>
<feature type="region of interest" description="Disordered" evidence="1">
    <location>
        <begin position="1"/>
        <end position="31"/>
    </location>
</feature>
<dbReference type="RefSeq" id="XP_031866361.1">
    <property type="nucleotide sequence ID" value="XM_032017718.1"/>
</dbReference>
<evidence type="ECO:0000313" key="3">
    <source>
        <dbReference type="EMBL" id="RDL32639.1"/>
    </source>
</evidence>
<dbReference type="PROSITE" id="PS51186">
    <property type="entry name" value="GNAT"/>
    <property type="match status" value="1"/>
</dbReference>
<dbReference type="Pfam" id="PF09337">
    <property type="entry name" value="zf-H2C2"/>
    <property type="match status" value="1"/>
</dbReference>
<protein>
    <recommendedName>
        <fullName evidence="2">N-acetyltransferase domain-containing protein</fullName>
    </recommendedName>
</protein>
<dbReference type="EMBL" id="NPIC01000010">
    <property type="protein sequence ID" value="RDL32639.1"/>
    <property type="molecule type" value="Genomic_DNA"/>
</dbReference>
<dbReference type="InterPro" id="IPR015416">
    <property type="entry name" value="Znf_H2C2_histone_UAS-bd"/>
</dbReference>
<feature type="compositionally biased region" description="Basic residues" evidence="1">
    <location>
        <begin position="385"/>
        <end position="398"/>
    </location>
</feature>
<reference evidence="3 4" key="1">
    <citation type="journal article" date="2018" name="IMA Fungus">
        <title>IMA Genome-F 9: Draft genome sequence of Annulohypoxylon stygium, Aspergillus mulundensis, Berkeleyomyces basicola (syn. Thielaviopsis basicola), Ceratocystis smalleyi, two Cercospora beticola strains, Coleophoma cylindrospora, Fusarium fracticaudum, Phialophora cf. hyalina, and Morchella septimelata.</title>
        <authorList>
            <person name="Wingfield B.D."/>
            <person name="Bills G.F."/>
            <person name="Dong Y."/>
            <person name="Huang W."/>
            <person name="Nel W.J."/>
            <person name="Swalarsk-Parry B.S."/>
            <person name="Vaghefi N."/>
            <person name="Wilken P.M."/>
            <person name="An Z."/>
            <person name="de Beer Z.W."/>
            <person name="De Vos L."/>
            <person name="Chen L."/>
            <person name="Duong T.A."/>
            <person name="Gao Y."/>
            <person name="Hammerbacher A."/>
            <person name="Kikkert J.R."/>
            <person name="Li Y."/>
            <person name="Li H."/>
            <person name="Li K."/>
            <person name="Li Q."/>
            <person name="Liu X."/>
            <person name="Ma X."/>
            <person name="Naidoo K."/>
            <person name="Pethybridge S.J."/>
            <person name="Sun J."/>
            <person name="Steenkamp E.T."/>
            <person name="van der Nest M.A."/>
            <person name="van Wyk S."/>
            <person name="Wingfield M.J."/>
            <person name="Xiong C."/>
            <person name="Yue Q."/>
            <person name="Zhang X."/>
        </authorList>
    </citation>
    <scope>NUCLEOTIDE SEQUENCE [LARGE SCALE GENOMIC DNA]</scope>
    <source>
        <strain evidence="3 4">BP 5553</strain>
    </source>
</reference>
<feature type="region of interest" description="Disordered" evidence="1">
    <location>
        <begin position="353"/>
        <end position="469"/>
    </location>
</feature>
<dbReference type="Gene3D" id="1.10.340.70">
    <property type="match status" value="1"/>
</dbReference>
<dbReference type="InterPro" id="IPR016181">
    <property type="entry name" value="Acyl_CoA_acyltransferase"/>
</dbReference>
<feature type="compositionally biased region" description="Low complexity" evidence="1">
    <location>
        <begin position="358"/>
        <end position="371"/>
    </location>
</feature>
<proteinExistence type="predicted"/>
<keyword evidence="4" id="KW-1185">Reference proteome</keyword>
<name>A0A370TDU6_9HELO</name>
<feature type="compositionally biased region" description="Polar residues" evidence="1">
    <location>
        <begin position="427"/>
        <end position="441"/>
    </location>
</feature>
<dbReference type="GO" id="GO:0005634">
    <property type="term" value="C:nucleus"/>
    <property type="evidence" value="ECO:0007669"/>
    <property type="project" value="TreeGrafter"/>
</dbReference>
<dbReference type="InterPro" id="IPR052742">
    <property type="entry name" value="Mito_N-acetyltransferase"/>
</dbReference>
<evidence type="ECO:0000259" key="2">
    <source>
        <dbReference type="PROSITE" id="PS51186"/>
    </source>
</evidence>
<feature type="region of interest" description="Disordered" evidence="1">
    <location>
        <begin position="561"/>
        <end position="592"/>
    </location>
</feature>
<feature type="compositionally biased region" description="Gly residues" evidence="1">
    <location>
        <begin position="568"/>
        <end position="582"/>
    </location>
</feature>
<feature type="domain" description="N-acetyltransferase" evidence="2">
    <location>
        <begin position="73"/>
        <end position="231"/>
    </location>
</feature>
<dbReference type="OrthoDB" id="10264707at2759"/>
<organism evidence="3 4">
    <name type="scientific">Venustampulla echinocandica</name>
    <dbReference type="NCBI Taxonomy" id="2656787"/>
    <lineage>
        <taxon>Eukaryota</taxon>
        <taxon>Fungi</taxon>
        <taxon>Dikarya</taxon>
        <taxon>Ascomycota</taxon>
        <taxon>Pezizomycotina</taxon>
        <taxon>Leotiomycetes</taxon>
        <taxon>Helotiales</taxon>
        <taxon>Pleuroascaceae</taxon>
        <taxon>Venustampulla</taxon>
    </lineage>
</organism>
<dbReference type="SUPFAM" id="SSF55729">
    <property type="entry name" value="Acyl-CoA N-acyltransferases (Nat)"/>
    <property type="match status" value="1"/>
</dbReference>
<dbReference type="GO" id="GO:0016747">
    <property type="term" value="F:acyltransferase activity, transferring groups other than amino-acyl groups"/>
    <property type="evidence" value="ECO:0007669"/>
    <property type="project" value="InterPro"/>
</dbReference>
<dbReference type="Pfam" id="PF00583">
    <property type="entry name" value="Acetyltransf_1"/>
    <property type="match status" value="1"/>
</dbReference>
<dbReference type="GeneID" id="43601944"/>
<dbReference type="InterPro" id="IPR000182">
    <property type="entry name" value="GNAT_dom"/>
</dbReference>
<dbReference type="PANTHER" id="PTHR43138:SF2">
    <property type="entry name" value="PROTEIN SPT10"/>
    <property type="match status" value="1"/>
</dbReference>
<accession>A0A370TDU6</accession>
<evidence type="ECO:0000256" key="1">
    <source>
        <dbReference type="SAM" id="MobiDB-lite"/>
    </source>
</evidence>
<dbReference type="Proteomes" id="UP000254866">
    <property type="component" value="Unassembled WGS sequence"/>
</dbReference>
<dbReference type="STRING" id="2656787.A0A370TDU6"/>
<dbReference type="Gene3D" id="3.40.630.30">
    <property type="match status" value="1"/>
</dbReference>
<dbReference type="AlphaFoldDB" id="A0A370TDU6"/>
<evidence type="ECO:0000313" key="4">
    <source>
        <dbReference type="Proteomes" id="UP000254866"/>
    </source>
</evidence>
<feature type="compositionally biased region" description="Basic and acidic residues" evidence="1">
    <location>
        <begin position="583"/>
        <end position="592"/>
    </location>
</feature>
<sequence length="628" mass="69259">MPAMLDDPTAPTIYRTSGTSPFPDPHDPRPPLPVDVFPRQVTLRDRVTVATIIPFSTQDQVPQSLLSYLSDQLNKEIETGDTYPMLNPMAPEQFASYWFQNFGAIMLLGDIGGVDEVVEGKNWATECLGSFYIKPNYPGRSSHICNAGFLVTDAARNKGVGRLMGESYLEWAPRLGYVYSVFNLVYETNVASCRIWDALGFKRIGRVKGAGDLKSYPGQLIDAIIYGRDLGPEGEDFVSEERFDKIKFYLKYGKYPAGADRAEKSRLRSAATHYNLLPGTDKLMLKSKEVISDPQRQYEIARNVHILQHGGINKTTATIAEKYHWVRIKETVSLVIRNCTQCKELGKAPVVRANDGVRPSPAALRSASSSSHGSVTLGESGLSRSHPHQHPHQHHIQHQHQEHQHQHQLQHQLASDEKGFPAEAGQGSVSPQVLNRTLPQNSQSSHTSHPHSHTHQIQLHPPLQHPHHAPAPIARMADAYMPLDPQIMDPQIMEDVHHHLGSYDTSAHHHQPEHVQHHHDYQDQDHDSFQAMLSVSAVNHHHKGPIDVDENPDTDLDMLIDQDEGDGGGEAGGHTDGSGYVGGDHRFDSHERGGAAGDEAVVQLHAEAAARAAEEALRSVGVGGVGGV</sequence>
<comment type="caution">
    <text evidence="3">The sequence shown here is derived from an EMBL/GenBank/DDBJ whole genome shotgun (WGS) entry which is preliminary data.</text>
</comment>